<protein>
    <submittedName>
        <fullName evidence="2">Uncharacterized protein</fullName>
    </submittedName>
</protein>
<dbReference type="EMBL" id="FNYE01000001">
    <property type="protein sequence ID" value="SEI41972.1"/>
    <property type="molecule type" value="Genomic_DNA"/>
</dbReference>
<feature type="region of interest" description="Disordered" evidence="1">
    <location>
        <begin position="66"/>
        <end position="90"/>
    </location>
</feature>
<gene>
    <name evidence="2" type="ORF">SAMN05192539_1001287</name>
</gene>
<evidence type="ECO:0000313" key="2">
    <source>
        <dbReference type="EMBL" id="SEI41972.1"/>
    </source>
</evidence>
<organism evidence="2 3">
    <name type="scientific">Paraburkholderia diazotrophica</name>
    <dbReference type="NCBI Taxonomy" id="667676"/>
    <lineage>
        <taxon>Bacteria</taxon>
        <taxon>Pseudomonadati</taxon>
        <taxon>Pseudomonadota</taxon>
        <taxon>Betaproteobacteria</taxon>
        <taxon>Burkholderiales</taxon>
        <taxon>Burkholderiaceae</taxon>
        <taxon>Paraburkholderia</taxon>
    </lineage>
</organism>
<dbReference type="RefSeq" id="WP_143062185.1">
    <property type="nucleotide sequence ID" value="NZ_FNYE01000001.1"/>
</dbReference>
<feature type="region of interest" description="Disordered" evidence="1">
    <location>
        <begin position="23"/>
        <end position="46"/>
    </location>
</feature>
<dbReference type="OrthoDB" id="9115477at2"/>
<reference evidence="3" key="1">
    <citation type="submission" date="2016-10" db="EMBL/GenBank/DDBJ databases">
        <authorList>
            <person name="Varghese N."/>
            <person name="Submissions S."/>
        </authorList>
    </citation>
    <scope>NUCLEOTIDE SEQUENCE [LARGE SCALE GENOMIC DNA]</scope>
    <source>
        <strain evidence="3">LMG 26031</strain>
    </source>
</reference>
<evidence type="ECO:0000313" key="3">
    <source>
        <dbReference type="Proteomes" id="UP000198866"/>
    </source>
</evidence>
<feature type="compositionally biased region" description="Basic residues" evidence="1">
    <location>
        <begin position="79"/>
        <end position="90"/>
    </location>
</feature>
<proteinExistence type="predicted"/>
<accession>A0A1H6QSJ6</accession>
<dbReference type="AlphaFoldDB" id="A0A1H6QSJ6"/>
<evidence type="ECO:0000256" key="1">
    <source>
        <dbReference type="SAM" id="MobiDB-lite"/>
    </source>
</evidence>
<keyword evidence="3" id="KW-1185">Reference proteome</keyword>
<name>A0A1H6QSJ6_9BURK</name>
<sequence>MKSAVMSILSALMSAGASFTPYAKQARRAGHRAVGGRQSSNRYGYPFIGKKEQERAKRFYMVDTHPSGAMRSAPTMQQHSKRSHALRPVK</sequence>
<dbReference type="Proteomes" id="UP000198866">
    <property type="component" value="Unassembled WGS sequence"/>
</dbReference>
<dbReference type="STRING" id="667676.SAMN05192539_1001287"/>